<keyword evidence="7" id="KW-0812">Transmembrane</keyword>
<dbReference type="PROSITE" id="PS50026">
    <property type="entry name" value="EGF_3"/>
    <property type="match status" value="3"/>
</dbReference>
<evidence type="ECO:0000259" key="8">
    <source>
        <dbReference type="PROSITE" id="PS50026"/>
    </source>
</evidence>
<dbReference type="InterPro" id="IPR013032">
    <property type="entry name" value="EGF-like_CS"/>
</dbReference>
<keyword evidence="2" id="KW-0732">Signal</keyword>
<dbReference type="PROSITE" id="PS01186">
    <property type="entry name" value="EGF_2"/>
    <property type="match status" value="1"/>
</dbReference>
<dbReference type="Pfam" id="PF12661">
    <property type="entry name" value="hEGF"/>
    <property type="match status" value="2"/>
</dbReference>
<reference evidence="9" key="1">
    <citation type="submission" date="2021-01" db="EMBL/GenBank/DDBJ databases">
        <authorList>
            <person name="Li R."/>
            <person name="Bekaert M."/>
        </authorList>
    </citation>
    <scope>NUCLEOTIDE SEQUENCE</scope>
    <source>
        <strain evidence="9">Farmed</strain>
    </source>
</reference>
<evidence type="ECO:0000313" key="10">
    <source>
        <dbReference type="Proteomes" id="UP000597762"/>
    </source>
</evidence>
<feature type="domain" description="EGF-like" evidence="8">
    <location>
        <begin position="155"/>
        <end position="191"/>
    </location>
</feature>
<accession>A0A812EEM0</accession>
<evidence type="ECO:0000256" key="3">
    <source>
        <dbReference type="ARBA" id="ARBA00022737"/>
    </source>
</evidence>
<feature type="disulfide bond" evidence="6">
    <location>
        <begin position="181"/>
        <end position="190"/>
    </location>
</feature>
<dbReference type="CDD" id="cd00054">
    <property type="entry name" value="EGF_CA"/>
    <property type="match status" value="2"/>
</dbReference>
<gene>
    <name evidence="9" type="ORF">SPHA_71632</name>
</gene>
<evidence type="ECO:0000256" key="5">
    <source>
        <dbReference type="ARBA" id="ARBA00023180"/>
    </source>
</evidence>
<dbReference type="GO" id="GO:0005509">
    <property type="term" value="F:calcium ion binding"/>
    <property type="evidence" value="ECO:0007669"/>
    <property type="project" value="InterPro"/>
</dbReference>
<comment type="caution">
    <text evidence="9">The sequence shown here is derived from an EMBL/GenBank/DDBJ whole genome shotgun (WGS) entry which is preliminary data.</text>
</comment>
<dbReference type="InterPro" id="IPR001881">
    <property type="entry name" value="EGF-like_Ca-bd_dom"/>
</dbReference>
<dbReference type="InterPro" id="IPR000152">
    <property type="entry name" value="EGF-type_Asp/Asn_hydroxyl_site"/>
</dbReference>
<dbReference type="SMART" id="SM00179">
    <property type="entry name" value="EGF_CA"/>
    <property type="match status" value="3"/>
</dbReference>
<dbReference type="OrthoDB" id="430340at2759"/>
<dbReference type="EMBL" id="CAHIKZ030005246">
    <property type="protein sequence ID" value="CAE1321564.1"/>
    <property type="molecule type" value="Genomic_DNA"/>
</dbReference>
<dbReference type="Pfam" id="PF00008">
    <property type="entry name" value="EGF"/>
    <property type="match status" value="1"/>
</dbReference>
<feature type="disulfide bond" evidence="6">
    <location>
        <begin position="144"/>
        <end position="153"/>
    </location>
</feature>
<keyword evidence="4 6" id="KW-1015">Disulfide bond</keyword>
<keyword evidence="10" id="KW-1185">Reference proteome</keyword>
<dbReference type="SUPFAM" id="SSF57196">
    <property type="entry name" value="EGF/Laminin"/>
    <property type="match status" value="3"/>
</dbReference>
<dbReference type="FunFam" id="2.10.25.10:FF:000012">
    <property type="entry name" value="Delta-like protein"/>
    <property type="match status" value="1"/>
</dbReference>
<dbReference type="PROSITE" id="PS00010">
    <property type="entry name" value="ASX_HYDROXYL"/>
    <property type="match status" value="3"/>
</dbReference>
<keyword evidence="3" id="KW-0677">Repeat</keyword>
<feature type="disulfide bond" evidence="6">
    <location>
        <begin position="218"/>
        <end position="227"/>
    </location>
</feature>
<dbReference type="Gene3D" id="2.10.25.10">
    <property type="entry name" value="Laminin"/>
    <property type="match status" value="3"/>
</dbReference>
<keyword evidence="1 6" id="KW-0245">EGF-like domain</keyword>
<organism evidence="9 10">
    <name type="scientific">Acanthosepion pharaonis</name>
    <name type="common">Pharaoh cuttlefish</name>
    <name type="synonym">Sepia pharaonis</name>
    <dbReference type="NCBI Taxonomy" id="158019"/>
    <lineage>
        <taxon>Eukaryota</taxon>
        <taxon>Metazoa</taxon>
        <taxon>Spiralia</taxon>
        <taxon>Lophotrochozoa</taxon>
        <taxon>Mollusca</taxon>
        <taxon>Cephalopoda</taxon>
        <taxon>Coleoidea</taxon>
        <taxon>Decapodiformes</taxon>
        <taxon>Sepiida</taxon>
        <taxon>Sepiina</taxon>
        <taxon>Sepiidae</taxon>
        <taxon>Acanthosepion</taxon>
    </lineage>
</organism>
<feature type="domain" description="EGF-like" evidence="8">
    <location>
        <begin position="118"/>
        <end position="154"/>
    </location>
</feature>
<dbReference type="PROSITE" id="PS00022">
    <property type="entry name" value="EGF_1"/>
    <property type="match status" value="3"/>
</dbReference>
<feature type="transmembrane region" description="Helical" evidence="7">
    <location>
        <begin position="241"/>
        <end position="269"/>
    </location>
</feature>
<evidence type="ECO:0000256" key="1">
    <source>
        <dbReference type="ARBA" id="ARBA00022536"/>
    </source>
</evidence>
<dbReference type="InterPro" id="IPR000742">
    <property type="entry name" value="EGF"/>
</dbReference>
<dbReference type="SMART" id="SM00181">
    <property type="entry name" value="EGF"/>
    <property type="match status" value="4"/>
</dbReference>
<name>A0A812EEM0_ACAPH</name>
<evidence type="ECO:0000313" key="9">
    <source>
        <dbReference type="EMBL" id="CAE1321564.1"/>
    </source>
</evidence>
<dbReference type="PANTHER" id="PTHR12916:SF4">
    <property type="entry name" value="UNINFLATABLE, ISOFORM C"/>
    <property type="match status" value="1"/>
</dbReference>
<dbReference type="Proteomes" id="UP000597762">
    <property type="component" value="Unassembled WGS sequence"/>
</dbReference>
<feature type="domain" description="EGF-like" evidence="8">
    <location>
        <begin position="192"/>
        <end position="228"/>
    </location>
</feature>
<evidence type="ECO:0000256" key="4">
    <source>
        <dbReference type="ARBA" id="ARBA00023157"/>
    </source>
</evidence>
<dbReference type="PANTHER" id="PTHR12916">
    <property type="entry name" value="CYTOCHROME C OXIDASE POLYPEPTIDE VIC-2"/>
    <property type="match status" value="1"/>
</dbReference>
<evidence type="ECO:0000256" key="2">
    <source>
        <dbReference type="ARBA" id="ARBA00022729"/>
    </source>
</evidence>
<dbReference type="AlphaFoldDB" id="A0A812EEM0"/>
<keyword evidence="5" id="KW-0325">Glycoprotein</keyword>
<keyword evidence="7" id="KW-1133">Transmembrane helix</keyword>
<sequence length="282" mass="31534">MEFHFQIGQEIVTSDCQTKLICRPGGKLERTELKPCGFNSKCALLSGVYQCVCDKGYEFIEGECKSLASQEMVEPYAACVCYSSKLNNLTLSSFHGVCKFTLVKNDHPYYRVILNNEYVDYCAKKPCKNGAICTNKDDNYICTCKAGYEGRNCQIPNPCGLKPCKNGAECTNDGKEFICTCTPEFMGKTCIEVNPCGLKPCKNGAQCFNEENKFRCVCTADFMGPTCVEPPSLERSRKLNILIGCLLHLLLHLHFICFSVTYLFLMLLLKPCCEAFLTSLLI</sequence>
<comment type="caution">
    <text evidence="6">Lacks conserved residue(s) required for the propagation of feature annotation.</text>
</comment>
<evidence type="ECO:0000256" key="7">
    <source>
        <dbReference type="SAM" id="Phobius"/>
    </source>
</evidence>
<evidence type="ECO:0000256" key="6">
    <source>
        <dbReference type="PROSITE-ProRule" id="PRU00076"/>
    </source>
</evidence>
<protein>
    <recommendedName>
        <fullName evidence="8">EGF-like domain-containing protein</fullName>
    </recommendedName>
</protein>
<keyword evidence="7" id="KW-0472">Membrane</keyword>
<proteinExistence type="predicted"/>